<keyword evidence="4" id="KW-0808">Transferase</keyword>
<dbReference type="Gene3D" id="3.90.550.10">
    <property type="entry name" value="Spore Coat Polysaccharide Biosynthesis Protein SpsA, Chain A"/>
    <property type="match status" value="1"/>
</dbReference>
<dbReference type="EMBL" id="JAVHJO010000017">
    <property type="protein sequence ID" value="KAK6525398.1"/>
    <property type="molecule type" value="Genomic_DNA"/>
</dbReference>
<accession>A0AAV9WZF7</accession>
<dbReference type="InterPro" id="IPR029044">
    <property type="entry name" value="Nucleotide-diphossugar_trans"/>
</dbReference>
<keyword evidence="9" id="KW-0325">Glycoprotein</keyword>
<protein>
    <recommendedName>
        <fullName evidence="14">Alpha-1,3-mannosyltransferase</fullName>
    </recommendedName>
</protein>
<feature type="transmembrane region" description="Helical" evidence="11">
    <location>
        <begin position="31"/>
        <end position="51"/>
    </location>
</feature>
<comment type="subcellular location">
    <subcellularLocation>
        <location evidence="1">Membrane</location>
        <topology evidence="1">Single-pass type II membrane protein</topology>
    </subcellularLocation>
</comment>
<dbReference type="PANTHER" id="PTHR31392:SF1">
    <property type="entry name" value="ALPHA-1,3-MANNOSYLTRANSFERASE MNN1-RELATED"/>
    <property type="match status" value="1"/>
</dbReference>
<evidence type="ECO:0000256" key="9">
    <source>
        <dbReference type="ARBA" id="ARBA00023180"/>
    </source>
</evidence>
<evidence type="ECO:0000256" key="7">
    <source>
        <dbReference type="ARBA" id="ARBA00022989"/>
    </source>
</evidence>
<evidence type="ECO:0008006" key="14">
    <source>
        <dbReference type="Google" id="ProtNLM"/>
    </source>
</evidence>
<dbReference type="SUPFAM" id="SSF53448">
    <property type="entry name" value="Nucleotide-diphospho-sugar transferases"/>
    <property type="match status" value="1"/>
</dbReference>
<evidence type="ECO:0000313" key="13">
    <source>
        <dbReference type="Proteomes" id="UP001365542"/>
    </source>
</evidence>
<comment type="caution">
    <text evidence="12">The sequence shown here is derived from an EMBL/GenBank/DDBJ whole genome shotgun (WGS) entry which is preliminary data.</text>
</comment>
<dbReference type="PANTHER" id="PTHR31392">
    <property type="entry name" value="ALPHA-1,3-MANNOSYLTRANSFERASE MNN1-RELATED"/>
    <property type="match status" value="1"/>
</dbReference>
<keyword evidence="8 11" id="KW-0472">Membrane</keyword>
<evidence type="ECO:0000256" key="10">
    <source>
        <dbReference type="SAM" id="MobiDB-lite"/>
    </source>
</evidence>
<proteinExistence type="inferred from homology"/>
<evidence type="ECO:0000256" key="1">
    <source>
        <dbReference type="ARBA" id="ARBA00004606"/>
    </source>
</evidence>
<dbReference type="GO" id="GO:0005794">
    <property type="term" value="C:Golgi apparatus"/>
    <property type="evidence" value="ECO:0007669"/>
    <property type="project" value="TreeGrafter"/>
</dbReference>
<evidence type="ECO:0000256" key="3">
    <source>
        <dbReference type="ARBA" id="ARBA00022676"/>
    </source>
</evidence>
<name>A0AAV9WZF7_9PEZI</name>
<evidence type="ECO:0000256" key="4">
    <source>
        <dbReference type="ARBA" id="ARBA00022679"/>
    </source>
</evidence>
<reference evidence="12 13" key="1">
    <citation type="submission" date="2019-10" db="EMBL/GenBank/DDBJ databases">
        <authorList>
            <person name="Palmer J.M."/>
        </authorList>
    </citation>
    <scope>NUCLEOTIDE SEQUENCE [LARGE SCALE GENOMIC DNA]</scope>
    <source>
        <strain evidence="12 13">TWF694</strain>
    </source>
</reference>
<evidence type="ECO:0000256" key="11">
    <source>
        <dbReference type="SAM" id="Phobius"/>
    </source>
</evidence>
<dbReference type="GO" id="GO:0006493">
    <property type="term" value="P:protein O-linked glycosylation"/>
    <property type="evidence" value="ECO:0007669"/>
    <property type="project" value="TreeGrafter"/>
</dbReference>
<sequence length="597" mass="67341">MITPKRSTFGHIPRRDGRSQSPKYARQQRNIILKMIAITVTFILALKYILYDTDPLSARLSHGPAKAMYESVRYTTVTDGASCDDSATGDDPVADVNQVGAMAVKHPKSKPSPSNRDFKVALHRVFDLLPNKQVIKHLLSPIQGNGEARLRETGIRAKAFRSYFDAWEKLHLVIGDNKEAYFRNDVIQDLLQNTPNKNIAYSIHTYEQFRIFLEDFAAFLFPYIIPDVATGDSTGLEAQMGLHAKVYKGGRGIVLSAGNRQAPFLLTSIPSLRRLGCELPIEIMYLGDGDLSPENRAKLEQLGGVVTRDVKVKDEGWKLGGWAVKPFAILLSSFREVIFIDADSLFFKNPEVLFEEDAYKRTGALFFRDRVLFPEDKRGWLQEILPEPISKSVKESRFWTGISGHMQESGVVVVDKWRHFVSMLMVTRMNGPDRDGDKSKGIKGIYDMVYGDKETFWLGWELVGDLDYAFHQGDVGVLGQPSNSKNSGSGSQQQHEICAPQLLHLDLEGKPLWFNGWILVNKFEEDVTKRKANVFTHYLRENPNPVYEPNVPHQWQLKENNNACLSAGKSYAFTEAEKGTLDSIMKDAEVVGAYKKK</sequence>
<keyword evidence="6" id="KW-0735">Signal-anchor</keyword>
<dbReference type="InterPro" id="IPR022751">
    <property type="entry name" value="Alpha_mannosyltransferase"/>
</dbReference>
<dbReference type="Pfam" id="PF11051">
    <property type="entry name" value="Mannosyl_trans3"/>
    <property type="match status" value="1"/>
</dbReference>
<keyword evidence="7 11" id="KW-1133">Transmembrane helix</keyword>
<organism evidence="12 13">
    <name type="scientific">Orbilia ellipsospora</name>
    <dbReference type="NCBI Taxonomy" id="2528407"/>
    <lineage>
        <taxon>Eukaryota</taxon>
        <taxon>Fungi</taxon>
        <taxon>Dikarya</taxon>
        <taxon>Ascomycota</taxon>
        <taxon>Pezizomycotina</taxon>
        <taxon>Orbiliomycetes</taxon>
        <taxon>Orbiliales</taxon>
        <taxon>Orbiliaceae</taxon>
        <taxon>Orbilia</taxon>
    </lineage>
</organism>
<feature type="region of interest" description="Disordered" evidence="10">
    <location>
        <begin position="1"/>
        <end position="24"/>
    </location>
</feature>
<dbReference type="GO" id="GO:0016020">
    <property type="term" value="C:membrane"/>
    <property type="evidence" value="ECO:0007669"/>
    <property type="project" value="UniProtKB-SubCell"/>
</dbReference>
<dbReference type="Proteomes" id="UP001365542">
    <property type="component" value="Unassembled WGS sequence"/>
</dbReference>
<gene>
    <name evidence="12" type="ORF">TWF694_005537</name>
</gene>
<keyword evidence="3" id="KW-0328">Glycosyltransferase</keyword>
<dbReference type="GO" id="GO:0000033">
    <property type="term" value="F:alpha-1,3-mannosyltransferase activity"/>
    <property type="evidence" value="ECO:0007669"/>
    <property type="project" value="TreeGrafter"/>
</dbReference>
<keyword evidence="5 11" id="KW-0812">Transmembrane</keyword>
<comment type="similarity">
    <text evidence="2">Belongs to the MNN1/MNT family.</text>
</comment>
<dbReference type="AlphaFoldDB" id="A0AAV9WZF7"/>
<evidence type="ECO:0000256" key="6">
    <source>
        <dbReference type="ARBA" id="ARBA00022968"/>
    </source>
</evidence>
<evidence type="ECO:0000256" key="2">
    <source>
        <dbReference type="ARBA" id="ARBA00009105"/>
    </source>
</evidence>
<evidence type="ECO:0000313" key="12">
    <source>
        <dbReference type="EMBL" id="KAK6525398.1"/>
    </source>
</evidence>
<evidence type="ECO:0000256" key="5">
    <source>
        <dbReference type="ARBA" id="ARBA00022692"/>
    </source>
</evidence>
<keyword evidence="13" id="KW-1185">Reference proteome</keyword>
<evidence type="ECO:0000256" key="8">
    <source>
        <dbReference type="ARBA" id="ARBA00023136"/>
    </source>
</evidence>